<name>A0A223N1S1_9VIBR</name>
<dbReference type="AlphaFoldDB" id="A0A223N1S1"/>
<sequence length="445" mass="50578">MTGIDADGVNQFERVVEQTLTFLPEGAQYLNSLLEKYPAFTLGWVFKAYIEASDGRRSTLANIAARVSHIESLSFGSTQRESLHIQALKQWSGGNLKGAMNTWQQILSVWPLDIIAYRQLLGQLFWFGQKARALHVSKQILPYWDSHVPGFWMFAASHAFALEEAGEYEISEAFARQTLQLNSADLIAKHTLAHLYEMQGRPKEGIDFLEKSASTFYQHNAFRGHLWWHLALFYLEQGRVDDALSLFDKQIYPSESSLYLDIQNAASLLIRLEFLGVDVGNRWSGLVDSVNQNSQDSTIMFTEVHNAMVLARTENNRKLDLSIEHISQQPLVGQQVEFSVAAMVMKGISAYHSAQYHRAIECIGEVQHHYYQLGGSHAQQDVLFQYLIMSHAYLQNWQRVSSLLKTRYMARASAAQSEISLKQKFAQFDLITNIDALLPHLSKVL</sequence>
<keyword evidence="3" id="KW-0677">Repeat</keyword>
<reference evidence="5 6" key="1">
    <citation type="submission" date="2017-08" db="EMBL/GenBank/DDBJ databases">
        <title>The Vibrio qinghaiensis sp.-Q67 is a luminous bacteria isolated firstly from Qinghai lake, Qinghai province, China, which has been proved to be very sensitive to detect environmental and food pollutants. Therefore, complete genome analysis of V. qinghaiensis sp.-Q67 highlights the potential application of this strain on detection of hazards in the contaminated environments.</title>
        <authorList>
            <person name="Gong L."/>
        </authorList>
    </citation>
    <scope>NUCLEOTIDE SEQUENCE [LARGE SCALE GENOMIC DNA]</scope>
    <source>
        <strain evidence="5 6">Q67</strain>
    </source>
</reference>
<dbReference type="Proteomes" id="UP000215148">
    <property type="component" value="Chromosome 2"/>
</dbReference>
<dbReference type="PANTHER" id="PTHR16263:SF4">
    <property type="entry name" value="TETRATRICOPEPTIDE REPEAT PROTEIN 38"/>
    <property type="match status" value="1"/>
</dbReference>
<evidence type="ECO:0000256" key="4">
    <source>
        <dbReference type="ARBA" id="ARBA00022803"/>
    </source>
</evidence>
<dbReference type="EMBL" id="CP022742">
    <property type="protein sequence ID" value="ASU23699.1"/>
    <property type="molecule type" value="Genomic_DNA"/>
</dbReference>
<keyword evidence="6" id="KW-1185">Reference proteome</keyword>
<evidence type="ECO:0000313" key="6">
    <source>
        <dbReference type="Proteomes" id="UP000215148"/>
    </source>
</evidence>
<dbReference type="KEGG" id="vqi:CCZ37_13950"/>
<evidence type="ECO:0000256" key="1">
    <source>
        <dbReference type="ARBA" id="ARBA00005857"/>
    </source>
</evidence>
<keyword evidence="4" id="KW-0802">TPR repeat</keyword>
<dbReference type="RefSeq" id="WP_094501016.1">
    <property type="nucleotide sequence ID" value="NZ_CAWNHI010000002.1"/>
</dbReference>
<protein>
    <recommendedName>
        <fullName evidence="2">Tetratricopeptide repeat protein 38</fullName>
    </recommendedName>
</protein>
<gene>
    <name evidence="5" type="ORF">CCZ37_13950</name>
</gene>
<dbReference type="Gene3D" id="1.25.40.10">
    <property type="entry name" value="Tetratricopeptide repeat domain"/>
    <property type="match status" value="1"/>
</dbReference>
<evidence type="ECO:0000256" key="2">
    <source>
        <dbReference type="ARBA" id="ARBA00019992"/>
    </source>
</evidence>
<dbReference type="InterPro" id="IPR011990">
    <property type="entry name" value="TPR-like_helical_dom_sf"/>
</dbReference>
<dbReference type="CDD" id="cd05804">
    <property type="entry name" value="StaR_like"/>
    <property type="match status" value="1"/>
</dbReference>
<evidence type="ECO:0000313" key="5">
    <source>
        <dbReference type="EMBL" id="ASU23699.1"/>
    </source>
</evidence>
<evidence type="ECO:0000256" key="3">
    <source>
        <dbReference type="ARBA" id="ARBA00022737"/>
    </source>
</evidence>
<organism evidence="5 6">
    <name type="scientific">Vibrio qinghaiensis</name>
    <dbReference type="NCBI Taxonomy" id="2025808"/>
    <lineage>
        <taxon>Bacteria</taxon>
        <taxon>Pseudomonadati</taxon>
        <taxon>Pseudomonadota</taxon>
        <taxon>Gammaproteobacteria</taxon>
        <taxon>Vibrionales</taxon>
        <taxon>Vibrionaceae</taxon>
        <taxon>Vibrio</taxon>
    </lineage>
</organism>
<comment type="similarity">
    <text evidence="1">Belongs to the TTC38 family.</text>
</comment>
<dbReference type="InterPro" id="IPR033891">
    <property type="entry name" value="TTC38"/>
</dbReference>
<accession>A0A223N1S1</accession>
<dbReference type="SUPFAM" id="SSF48452">
    <property type="entry name" value="TPR-like"/>
    <property type="match status" value="1"/>
</dbReference>
<proteinExistence type="inferred from homology"/>
<dbReference type="PANTHER" id="PTHR16263">
    <property type="entry name" value="TETRATRICOPEPTIDE REPEAT PROTEIN 38"/>
    <property type="match status" value="1"/>
</dbReference>